<keyword evidence="1" id="KW-0472">Membrane</keyword>
<dbReference type="GO" id="GO:0016020">
    <property type="term" value="C:membrane"/>
    <property type="evidence" value="ECO:0007669"/>
    <property type="project" value="InterPro"/>
</dbReference>
<evidence type="ECO:0000256" key="1">
    <source>
        <dbReference type="SAM" id="Phobius"/>
    </source>
</evidence>
<name>A0A9D2EB39_9BACE</name>
<protein>
    <submittedName>
        <fullName evidence="4">Histidine kinase</fullName>
    </submittedName>
</protein>
<dbReference type="Gene3D" id="3.30.565.10">
    <property type="entry name" value="Histidine kinase-like ATPase, C-terminal domain"/>
    <property type="match status" value="1"/>
</dbReference>
<organism evidence="4 5">
    <name type="scientific">Candidatus Bacteroides merdigallinarum</name>
    <dbReference type="NCBI Taxonomy" id="2838473"/>
    <lineage>
        <taxon>Bacteria</taxon>
        <taxon>Pseudomonadati</taxon>
        <taxon>Bacteroidota</taxon>
        <taxon>Bacteroidia</taxon>
        <taxon>Bacteroidales</taxon>
        <taxon>Bacteroidaceae</taxon>
        <taxon>Bacteroides</taxon>
    </lineage>
</organism>
<dbReference type="InterPro" id="IPR019734">
    <property type="entry name" value="TPR_rpt"/>
</dbReference>
<dbReference type="InterPro" id="IPR003594">
    <property type="entry name" value="HATPase_dom"/>
</dbReference>
<evidence type="ECO:0000313" key="4">
    <source>
        <dbReference type="EMBL" id="HIZ34105.1"/>
    </source>
</evidence>
<dbReference type="Pfam" id="PF06580">
    <property type="entry name" value="His_kinase"/>
    <property type="match status" value="1"/>
</dbReference>
<dbReference type="InterPro" id="IPR011990">
    <property type="entry name" value="TPR-like_helical_dom_sf"/>
</dbReference>
<feature type="transmembrane region" description="Helical" evidence="1">
    <location>
        <begin position="440"/>
        <end position="459"/>
    </location>
</feature>
<dbReference type="SUPFAM" id="SSF55874">
    <property type="entry name" value="ATPase domain of HSP90 chaperone/DNA topoisomerase II/histidine kinase"/>
    <property type="match status" value="1"/>
</dbReference>
<dbReference type="GO" id="GO:0000155">
    <property type="term" value="F:phosphorelay sensor kinase activity"/>
    <property type="evidence" value="ECO:0007669"/>
    <property type="project" value="InterPro"/>
</dbReference>
<dbReference type="Pfam" id="PF13432">
    <property type="entry name" value="TPR_16"/>
    <property type="match status" value="2"/>
</dbReference>
<accession>A0A9D2EB39</accession>
<evidence type="ECO:0000259" key="3">
    <source>
        <dbReference type="Pfam" id="PF06580"/>
    </source>
</evidence>
<evidence type="ECO:0000313" key="5">
    <source>
        <dbReference type="Proteomes" id="UP000824028"/>
    </source>
</evidence>
<evidence type="ECO:0000259" key="2">
    <source>
        <dbReference type="Pfam" id="PF02518"/>
    </source>
</evidence>
<feature type="domain" description="Histidine kinase/HSP90-like ATPase" evidence="2">
    <location>
        <begin position="580"/>
        <end position="674"/>
    </location>
</feature>
<dbReference type="Proteomes" id="UP000824028">
    <property type="component" value="Unassembled WGS sequence"/>
</dbReference>
<keyword evidence="4" id="KW-0808">Transferase</keyword>
<dbReference type="AlphaFoldDB" id="A0A9D2EB39"/>
<dbReference type="Pfam" id="PF02518">
    <property type="entry name" value="HATPase_c"/>
    <property type="match status" value="1"/>
</dbReference>
<dbReference type="SUPFAM" id="SSF48452">
    <property type="entry name" value="TPR-like"/>
    <property type="match status" value="1"/>
</dbReference>
<comment type="caution">
    <text evidence="4">The sequence shown here is derived from an EMBL/GenBank/DDBJ whole genome shotgun (WGS) entry which is preliminary data.</text>
</comment>
<sequence length="680" mass="78911">MDRKGLGHFFALLPALLFLVLGVSFHSSCSERRPEPVSSEMAAFDTFFRTRYDSITISPRRVRMEAISRMQTCRDSLVRYNYLAFVLKTCLATFDIDSARLLIRQLEDFAEQWPPSPRLADLRSECFNMKGNVFARLGYMDSAEACFRQAYEFRMEGLRTDVVPDILINLADACNRQGKLDTSAYWYRRALLLCDSLYLLSSHKVPVYYGLAQVYSSLRDFELCDHYYDLALQWYEQMLPFEKHFYLNNRGTSYYYRGDYLTAVDYFRRAEALIDDYPNMSYELNLSRLNLSDCFLQLGEADSAAKYLDLCQPFFRKLGANTALYYLDTQHIQLALLRKDYATALRVFRNSIPSDDIDPDLVHIRNQYLQQYHEGIGDYRRAYYYLKKDARLDDSIRNERVRMRTADLSLRYQQDSTLMAHRVLLQEQRNEVLELRQTQFVVWAIAVLAVLIACFIYIYTKKKRALLLVQNRRTVSSLRLENIRNRLSPHFIFNVLNQEMAGLKDAERQNLSSLVKLMRRNLELAEHLSISLTEELDFVRTYLELKQQSLGPDFCADITIEPDVSPDKVMLPSMLIQIPVENAVKHALKDKEGKRCLWITVRKVPGGVDVRITDNGGGFRPDSLHRGTGTGLKVIMQTIQILNQKNREAIDISIRNVSLADGETGCSVAFHLPDHYDYTL</sequence>
<feature type="domain" description="Signal transduction histidine kinase internal region" evidence="3">
    <location>
        <begin position="479"/>
        <end position="551"/>
    </location>
</feature>
<dbReference type="InterPro" id="IPR036890">
    <property type="entry name" value="HATPase_C_sf"/>
</dbReference>
<keyword evidence="1" id="KW-0812">Transmembrane</keyword>
<keyword evidence="4" id="KW-0418">Kinase</keyword>
<gene>
    <name evidence="4" type="ORF">H9814_11365</name>
</gene>
<dbReference type="Pfam" id="PF13181">
    <property type="entry name" value="TPR_8"/>
    <property type="match status" value="1"/>
</dbReference>
<reference evidence="4" key="2">
    <citation type="submission" date="2021-04" db="EMBL/GenBank/DDBJ databases">
        <authorList>
            <person name="Gilroy R."/>
        </authorList>
    </citation>
    <scope>NUCLEOTIDE SEQUENCE</scope>
    <source>
        <strain evidence="4">ChiHjej9B8-1298</strain>
    </source>
</reference>
<dbReference type="SMART" id="SM00028">
    <property type="entry name" value="TPR"/>
    <property type="match status" value="4"/>
</dbReference>
<dbReference type="InterPro" id="IPR050640">
    <property type="entry name" value="Bact_2-comp_sensor_kinase"/>
</dbReference>
<proteinExistence type="predicted"/>
<reference evidence="4" key="1">
    <citation type="journal article" date="2021" name="PeerJ">
        <title>Extensive microbial diversity within the chicken gut microbiome revealed by metagenomics and culture.</title>
        <authorList>
            <person name="Gilroy R."/>
            <person name="Ravi A."/>
            <person name="Getino M."/>
            <person name="Pursley I."/>
            <person name="Horton D.L."/>
            <person name="Alikhan N.F."/>
            <person name="Baker D."/>
            <person name="Gharbi K."/>
            <person name="Hall N."/>
            <person name="Watson M."/>
            <person name="Adriaenssens E.M."/>
            <person name="Foster-Nyarko E."/>
            <person name="Jarju S."/>
            <person name="Secka A."/>
            <person name="Antonio M."/>
            <person name="Oren A."/>
            <person name="Chaudhuri R.R."/>
            <person name="La Ragione R."/>
            <person name="Hildebrand F."/>
            <person name="Pallen M.J."/>
        </authorList>
    </citation>
    <scope>NUCLEOTIDE SEQUENCE</scope>
    <source>
        <strain evidence="4">ChiHjej9B8-1298</strain>
    </source>
</reference>
<dbReference type="Gene3D" id="1.25.40.10">
    <property type="entry name" value="Tetratricopeptide repeat domain"/>
    <property type="match status" value="2"/>
</dbReference>
<dbReference type="EMBL" id="DXBX01000092">
    <property type="protein sequence ID" value="HIZ34105.1"/>
    <property type="molecule type" value="Genomic_DNA"/>
</dbReference>
<keyword evidence="1" id="KW-1133">Transmembrane helix</keyword>
<dbReference type="PANTHER" id="PTHR34220">
    <property type="entry name" value="SENSOR HISTIDINE KINASE YPDA"/>
    <property type="match status" value="1"/>
</dbReference>
<dbReference type="PANTHER" id="PTHR34220:SF7">
    <property type="entry name" value="SENSOR HISTIDINE KINASE YPDA"/>
    <property type="match status" value="1"/>
</dbReference>
<dbReference type="InterPro" id="IPR010559">
    <property type="entry name" value="Sig_transdc_His_kin_internal"/>
</dbReference>